<dbReference type="SUPFAM" id="SSF54695">
    <property type="entry name" value="POZ domain"/>
    <property type="match status" value="1"/>
</dbReference>
<gene>
    <name evidence="5" type="ORF">MCOR_37367</name>
</gene>
<dbReference type="SUPFAM" id="SSF53300">
    <property type="entry name" value="vWA-like"/>
    <property type="match status" value="1"/>
</dbReference>
<evidence type="ECO:0000256" key="2">
    <source>
        <dbReference type="SAM" id="SignalP"/>
    </source>
</evidence>
<dbReference type="CDD" id="cd18186">
    <property type="entry name" value="BTB_POZ_ZBTB_KLHL-like"/>
    <property type="match status" value="1"/>
</dbReference>
<dbReference type="InterPro" id="IPR036465">
    <property type="entry name" value="vWFA_dom_sf"/>
</dbReference>
<name>A0A6J8D8R8_MYTCO</name>
<dbReference type="Gene3D" id="3.30.710.10">
    <property type="entry name" value="Potassium Channel Kv1.1, Chain A"/>
    <property type="match status" value="1"/>
</dbReference>
<evidence type="ECO:0000313" key="6">
    <source>
        <dbReference type="Proteomes" id="UP000507470"/>
    </source>
</evidence>
<keyword evidence="2" id="KW-0732">Signal</keyword>
<dbReference type="SMART" id="SM00327">
    <property type="entry name" value="VWA"/>
    <property type="match status" value="1"/>
</dbReference>
<organism evidence="5 6">
    <name type="scientific">Mytilus coruscus</name>
    <name type="common">Sea mussel</name>
    <dbReference type="NCBI Taxonomy" id="42192"/>
    <lineage>
        <taxon>Eukaryota</taxon>
        <taxon>Metazoa</taxon>
        <taxon>Spiralia</taxon>
        <taxon>Lophotrochozoa</taxon>
        <taxon>Mollusca</taxon>
        <taxon>Bivalvia</taxon>
        <taxon>Autobranchia</taxon>
        <taxon>Pteriomorphia</taxon>
        <taxon>Mytilida</taxon>
        <taxon>Mytiloidea</taxon>
        <taxon>Mytilidae</taxon>
        <taxon>Mytilinae</taxon>
        <taxon>Mytilus</taxon>
    </lineage>
</organism>
<dbReference type="Gene3D" id="3.40.50.410">
    <property type="entry name" value="von Willebrand factor, type A domain"/>
    <property type="match status" value="1"/>
</dbReference>
<dbReference type="InterPro" id="IPR011333">
    <property type="entry name" value="SKP1/BTB/POZ_sf"/>
</dbReference>
<feature type="transmembrane region" description="Helical" evidence="1">
    <location>
        <begin position="317"/>
        <end position="339"/>
    </location>
</feature>
<feature type="domain" description="VWFA" evidence="4">
    <location>
        <begin position="396"/>
        <end position="565"/>
    </location>
</feature>
<dbReference type="InterPro" id="IPR002035">
    <property type="entry name" value="VWF_A"/>
</dbReference>
<dbReference type="Pfam" id="PF00651">
    <property type="entry name" value="BTB"/>
    <property type="match status" value="1"/>
</dbReference>
<keyword evidence="6" id="KW-1185">Reference proteome</keyword>
<dbReference type="SMART" id="SM00225">
    <property type="entry name" value="BTB"/>
    <property type="match status" value="1"/>
</dbReference>
<dbReference type="Pfam" id="PF00092">
    <property type="entry name" value="VWA"/>
    <property type="match status" value="1"/>
</dbReference>
<dbReference type="PROSITE" id="PS50097">
    <property type="entry name" value="BTB"/>
    <property type="match status" value="1"/>
</dbReference>
<dbReference type="Proteomes" id="UP000507470">
    <property type="component" value="Unassembled WGS sequence"/>
</dbReference>
<dbReference type="OrthoDB" id="6132182at2759"/>
<evidence type="ECO:0000313" key="5">
    <source>
        <dbReference type="EMBL" id="CAC5403480.1"/>
    </source>
</evidence>
<reference evidence="5 6" key="1">
    <citation type="submission" date="2020-06" db="EMBL/GenBank/DDBJ databases">
        <authorList>
            <person name="Li R."/>
            <person name="Bekaert M."/>
        </authorList>
    </citation>
    <scope>NUCLEOTIDE SEQUENCE [LARGE SCALE GENOMIC DNA]</scope>
    <source>
        <strain evidence="6">wild</strain>
    </source>
</reference>
<evidence type="ECO:0008006" key="7">
    <source>
        <dbReference type="Google" id="ProtNLM"/>
    </source>
</evidence>
<dbReference type="PROSITE" id="PS50234">
    <property type="entry name" value="VWFA"/>
    <property type="match status" value="1"/>
</dbReference>
<feature type="signal peptide" evidence="2">
    <location>
        <begin position="1"/>
        <end position="17"/>
    </location>
</feature>
<dbReference type="PANTHER" id="PTHR24020">
    <property type="entry name" value="COLLAGEN ALPHA"/>
    <property type="match status" value="1"/>
</dbReference>
<feature type="chain" id="PRO_5026746727" description="VWFA domain-containing protein" evidence="2">
    <location>
        <begin position="18"/>
        <end position="862"/>
    </location>
</feature>
<feature type="transmembrane region" description="Helical" evidence="1">
    <location>
        <begin position="258"/>
        <end position="280"/>
    </location>
</feature>
<dbReference type="InterPro" id="IPR000210">
    <property type="entry name" value="BTB/POZ_dom"/>
</dbReference>
<proteinExistence type="predicted"/>
<keyword evidence="1" id="KW-0472">Membrane</keyword>
<evidence type="ECO:0000259" key="4">
    <source>
        <dbReference type="PROSITE" id="PS50234"/>
    </source>
</evidence>
<feature type="transmembrane region" description="Helical" evidence="1">
    <location>
        <begin position="226"/>
        <end position="246"/>
    </location>
</feature>
<accession>A0A6J8D8R8</accession>
<sequence length="862" mass="99255">MMLVCVLLPLLLSSIRAVEVAVSMNSSRLLQESTSFWSATYLKDLYQDCQNETLIQKLLWNPYLTYNISFIDDIIPYFSDVRIDFTDGINNCTYCFKEFIKAKNNILTNDDIYHFMSHNSTCWEYAFFNNQFCVTLYKYDNGFALYHKKSNYPIHFTLHHPSCREEFIQYVDLSGLHTTSTDTFILNIDNLNNFSQENNCFDILFPCPSPEYNDMIFAIPDATTTYVQLAIAVEVILVNTFVFLIFQQKDNITPVTILLSALAVSDTTAAFLMTVPIFIANQIYDNRRYQRYGYSLLFILEFPECFILDLSAAFRYAFHVTSILITLLLCLQKTAALLFPIRTKIHLNNRVNIVCSVLTRLNHSWCRACDISSFEKIWDIIGRHGTCQICSNQPADIGFLIDESGSVGQTNFNINLDLVRKFVDDFDIGNNAVKISAFAFHQLMGDGFYFNCCHNKTRIKYKIDNINFMSGGEDFEMALTFANSNMFQSVNGARNCSLKILMFFTDGQSTQNAASLLHQIGVLVYAVGVGSNVDRDQLNKIATNKNYVFMMPRYSDLVGQRYNKITSQICSDVLTNPCERIPQRCQNNETCVWTGGSKYTCLGSTDNNCPTDKHIDHNDPRGKKSDTVGQLLLSYLQIISPIFISIEITFIAFKLEEKKYFQAVEGETDVVFILGNNEIHLTKSVLKLASPVFRSMFTAEFKEKGAERIPLPDKTYGDFVLFLRSFYPGEYLRLNVPLVKKIVPFAREYNVKSLLERIKEWLEDEARTRTDDAKFVLIAFAMASEYGFSELYTKLVGYLMTFDQKSLDWHREYQQLKDKDQIFLLNERCKQQKLRCDGLEYNNSQYKSAFEAIQKNVRCVFK</sequence>
<keyword evidence="1" id="KW-0812">Transmembrane</keyword>
<dbReference type="Gene3D" id="1.20.1070.10">
    <property type="entry name" value="Rhodopsin 7-helix transmembrane proteins"/>
    <property type="match status" value="1"/>
</dbReference>
<feature type="transmembrane region" description="Helical" evidence="1">
    <location>
        <begin position="632"/>
        <end position="653"/>
    </location>
</feature>
<evidence type="ECO:0000256" key="1">
    <source>
        <dbReference type="SAM" id="Phobius"/>
    </source>
</evidence>
<feature type="domain" description="BTB" evidence="3">
    <location>
        <begin position="668"/>
        <end position="730"/>
    </location>
</feature>
<dbReference type="PANTHER" id="PTHR24020:SF20">
    <property type="entry name" value="PH DOMAIN-CONTAINING PROTEIN"/>
    <property type="match status" value="1"/>
</dbReference>
<evidence type="ECO:0000259" key="3">
    <source>
        <dbReference type="PROSITE" id="PS50097"/>
    </source>
</evidence>
<dbReference type="AlphaFoldDB" id="A0A6J8D8R8"/>
<dbReference type="EMBL" id="CACVKT020006772">
    <property type="protein sequence ID" value="CAC5403480.1"/>
    <property type="molecule type" value="Genomic_DNA"/>
</dbReference>
<protein>
    <recommendedName>
        <fullName evidence="7">VWFA domain-containing protein</fullName>
    </recommendedName>
</protein>
<keyword evidence="1" id="KW-1133">Transmembrane helix</keyword>
<dbReference type="InterPro" id="IPR050525">
    <property type="entry name" value="ECM_Assembly_Org"/>
</dbReference>